<evidence type="ECO:0000313" key="8">
    <source>
        <dbReference type="Proteomes" id="UP000572377"/>
    </source>
</evidence>
<keyword evidence="8" id="KW-1185">Reference proteome</keyword>
<reference evidence="7 8" key="1">
    <citation type="submission" date="2020-05" db="EMBL/GenBank/DDBJ databases">
        <title>Gimesia benthica sp. nov., a novel planctomycete isolated from a deep-sea water sample of the Northwest Indian Ocean.</title>
        <authorList>
            <person name="Wang J."/>
            <person name="Ruan C."/>
            <person name="Song L."/>
            <person name="Zhu Y."/>
            <person name="Li A."/>
            <person name="Zheng X."/>
            <person name="Wang L."/>
            <person name="Lu Z."/>
            <person name="Huang Y."/>
            <person name="Du W."/>
            <person name="Zhou Y."/>
            <person name="Huang L."/>
            <person name="Dai X."/>
        </authorList>
    </citation>
    <scope>NUCLEOTIDE SEQUENCE [LARGE SCALE GENOMIC DNA]</scope>
    <source>
        <strain evidence="7 8">YYQ-30</strain>
    </source>
</reference>
<evidence type="ECO:0000256" key="3">
    <source>
        <dbReference type="ARBA" id="ARBA00023004"/>
    </source>
</evidence>
<name>A0A849L0G8_9RHOB</name>
<keyword evidence="1 4" id="KW-0349">Heme</keyword>
<dbReference type="GO" id="GO:0046872">
    <property type="term" value="F:metal ion binding"/>
    <property type="evidence" value="ECO:0007669"/>
    <property type="project" value="UniProtKB-KW"/>
</dbReference>
<evidence type="ECO:0000256" key="4">
    <source>
        <dbReference type="PROSITE-ProRule" id="PRU00433"/>
    </source>
</evidence>
<organism evidence="7 8">
    <name type="scientific">Halovulum dunhuangense</name>
    <dbReference type="NCBI Taxonomy" id="1505036"/>
    <lineage>
        <taxon>Bacteria</taxon>
        <taxon>Pseudomonadati</taxon>
        <taxon>Pseudomonadota</taxon>
        <taxon>Alphaproteobacteria</taxon>
        <taxon>Rhodobacterales</taxon>
        <taxon>Paracoccaceae</taxon>
        <taxon>Halovulum</taxon>
    </lineage>
</organism>
<dbReference type="InterPro" id="IPR009056">
    <property type="entry name" value="Cyt_c-like_dom"/>
</dbReference>
<sequence length="134" mass="14083">MLRLACLLSLAPTVLAAQDMTIGQAEFMNSCAQCHGADGKGNGTITPFLTVPPPDLSQIQKGNGGVFPVAAVYGIIDGSGAAGVHGTTEMPAWGRRYAHQAPEALGWYYGSADAEEYVRGRILALVEHIALLQE</sequence>
<feature type="signal peptide" evidence="5">
    <location>
        <begin position="1"/>
        <end position="16"/>
    </location>
</feature>
<dbReference type="Gene3D" id="1.10.760.10">
    <property type="entry name" value="Cytochrome c-like domain"/>
    <property type="match status" value="1"/>
</dbReference>
<dbReference type="GO" id="GO:0009055">
    <property type="term" value="F:electron transfer activity"/>
    <property type="evidence" value="ECO:0007669"/>
    <property type="project" value="InterPro"/>
</dbReference>
<evidence type="ECO:0000256" key="2">
    <source>
        <dbReference type="ARBA" id="ARBA00022723"/>
    </source>
</evidence>
<dbReference type="InterPro" id="IPR036909">
    <property type="entry name" value="Cyt_c-like_dom_sf"/>
</dbReference>
<evidence type="ECO:0000256" key="1">
    <source>
        <dbReference type="ARBA" id="ARBA00022617"/>
    </source>
</evidence>
<dbReference type="PROSITE" id="PS51007">
    <property type="entry name" value="CYTC"/>
    <property type="match status" value="1"/>
</dbReference>
<feature type="domain" description="Cytochrome c" evidence="6">
    <location>
        <begin position="18"/>
        <end position="113"/>
    </location>
</feature>
<keyword evidence="3 4" id="KW-0408">Iron</keyword>
<gene>
    <name evidence="7" type="ORF">HMH01_04830</name>
</gene>
<keyword evidence="2 4" id="KW-0479">Metal-binding</keyword>
<proteinExistence type="predicted"/>
<protein>
    <submittedName>
        <fullName evidence="7">Cytochrome c</fullName>
    </submittedName>
</protein>
<dbReference type="SUPFAM" id="SSF46626">
    <property type="entry name" value="Cytochrome c"/>
    <property type="match status" value="1"/>
</dbReference>
<dbReference type="GO" id="GO:0020037">
    <property type="term" value="F:heme binding"/>
    <property type="evidence" value="ECO:0007669"/>
    <property type="project" value="InterPro"/>
</dbReference>
<dbReference type="Proteomes" id="UP000572377">
    <property type="component" value="Unassembled WGS sequence"/>
</dbReference>
<dbReference type="EMBL" id="JABFBC010000001">
    <property type="protein sequence ID" value="NNU79762.1"/>
    <property type="molecule type" value="Genomic_DNA"/>
</dbReference>
<feature type="chain" id="PRO_5032320837" evidence="5">
    <location>
        <begin position="17"/>
        <end position="134"/>
    </location>
</feature>
<evidence type="ECO:0000259" key="6">
    <source>
        <dbReference type="PROSITE" id="PS51007"/>
    </source>
</evidence>
<evidence type="ECO:0000313" key="7">
    <source>
        <dbReference type="EMBL" id="NNU79762.1"/>
    </source>
</evidence>
<evidence type="ECO:0000256" key="5">
    <source>
        <dbReference type="SAM" id="SignalP"/>
    </source>
</evidence>
<comment type="caution">
    <text evidence="7">The sequence shown here is derived from an EMBL/GenBank/DDBJ whole genome shotgun (WGS) entry which is preliminary data.</text>
</comment>
<dbReference type="AlphaFoldDB" id="A0A849L0G8"/>
<keyword evidence="5" id="KW-0732">Signal</keyword>
<accession>A0A849L0G8</accession>
<dbReference type="Pfam" id="PF00034">
    <property type="entry name" value="Cytochrom_C"/>
    <property type="match status" value="1"/>
</dbReference>
<dbReference type="RefSeq" id="WP_171323003.1">
    <property type="nucleotide sequence ID" value="NZ_JABFBC010000001.1"/>
</dbReference>